<evidence type="ECO:0000259" key="6">
    <source>
        <dbReference type="SMART" id="SM00693"/>
    </source>
</evidence>
<keyword evidence="8" id="KW-1185">Reference proteome</keyword>
<name>A0A9W8RAY1_9HYPO</name>
<dbReference type="GO" id="GO:0005778">
    <property type="term" value="C:peroxisomal membrane"/>
    <property type="evidence" value="ECO:0007669"/>
    <property type="project" value="TreeGrafter"/>
</dbReference>
<comment type="subcellular location">
    <subcellularLocation>
        <location evidence="1">Endomembrane system</location>
        <topology evidence="1">Multi-pass membrane protein</topology>
    </subcellularLocation>
</comment>
<dbReference type="InterPro" id="IPR010482">
    <property type="entry name" value="TECPR1-like_DysF"/>
</dbReference>
<keyword evidence="2" id="KW-0812">Transmembrane</keyword>
<evidence type="ECO:0000313" key="7">
    <source>
        <dbReference type="EMBL" id="KAJ4190218.1"/>
    </source>
</evidence>
<feature type="region of interest" description="Disordered" evidence="5">
    <location>
        <begin position="191"/>
        <end position="240"/>
    </location>
</feature>
<dbReference type="EMBL" id="JAOQAV010000011">
    <property type="protein sequence ID" value="KAJ4190218.1"/>
    <property type="molecule type" value="Genomic_DNA"/>
</dbReference>
<feature type="compositionally biased region" description="Polar residues" evidence="5">
    <location>
        <begin position="213"/>
        <end position="226"/>
    </location>
</feature>
<dbReference type="Proteomes" id="UP001152087">
    <property type="component" value="Unassembled WGS sequence"/>
</dbReference>
<organism evidence="7 8">
    <name type="scientific">Fusarium falciforme</name>
    <dbReference type="NCBI Taxonomy" id="195108"/>
    <lineage>
        <taxon>Eukaryota</taxon>
        <taxon>Fungi</taxon>
        <taxon>Dikarya</taxon>
        <taxon>Ascomycota</taxon>
        <taxon>Pezizomycotina</taxon>
        <taxon>Sordariomycetes</taxon>
        <taxon>Hypocreomycetidae</taxon>
        <taxon>Hypocreales</taxon>
        <taxon>Nectriaceae</taxon>
        <taxon>Fusarium</taxon>
        <taxon>Fusarium solani species complex</taxon>
    </lineage>
</organism>
<keyword evidence="4" id="KW-0472">Membrane</keyword>
<feature type="compositionally biased region" description="Basic and acidic residues" evidence="5">
    <location>
        <begin position="198"/>
        <end position="207"/>
    </location>
</feature>
<dbReference type="SMART" id="SM00693">
    <property type="entry name" value="DysFN"/>
    <property type="match status" value="1"/>
</dbReference>
<evidence type="ECO:0000256" key="1">
    <source>
        <dbReference type="ARBA" id="ARBA00004127"/>
    </source>
</evidence>
<evidence type="ECO:0000313" key="8">
    <source>
        <dbReference type="Proteomes" id="UP001152087"/>
    </source>
</evidence>
<evidence type="ECO:0000256" key="5">
    <source>
        <dbReference type="SAM" id="MobiDB-lite"/>
    </source>
</evidence>
<accession>A0A9W8RAY1</accession>
<comment type="caution">
    <text evidence="7">The sequence shown here is derived from an EMBL/GenBank/DDBJ whole genome shotgun (WGS) entry which is preliminary data.</text>
</comment>
<evidence type="ECO:0000256" key="2">
    <source>
        <dbReference type="ARBA" id="ARBA00022692"/>
    </source>
</evidence>
<feature type="domain" description="Peroxin/Ferlin" evidence="6">
    <location>
        <begin position="67"/>
        <end position="136"/>
    </location>
</feature>
<gene>
    <name evidence="7" type="ORF">NW755_005359</name>
</gene>
<dbReference type="AlphaFoldDB" id="A0A9W8RAY1"/>
<feature type="region of interest" description="Disordered" evidence="5">
    <location>
        <begin position="32"/>
        <end position="62"/>
    </location>
</feature>
<dbReference type="InterPro" id="IPR052646">
    <property type="entry name" value="Peroxisomal_PEX28-32"/>
</dbReference>
<evidence type="ECO:0000256" key="3">
    <source>
        <dbReference type="ARBA" id="ARBA00022989"/>
    </source>
</evidence>
<proteinExistence type="predicted"/>
<protein>
    <recommendedName>
        <fullName evidence="6">Peroxin/Ferlin domain-containing protein</fullName>
    </recommendedName>
</protein>
<evidence type="ECO:0000256" key="4">
    <source>
        <dbReference type="ARBA" id="ARBA00023136"/>
    </source>
</evidence>
<feature type="region of interest" description="Disordered" evidence="5">
    <location>
        <begin position="275"/>
        <end position="301"/>
    </location>
</feature>
<sequence length="334" mass="37653">MVRRLAAGITGLQFDTPEKPFRKDLEVAATKGSERVAQESELTKALGKSSSFSTNHGRRNGHAKTAGVKFTFIIYENQRRWLGLGWTNNLFAYERPAWTDEHNNPVPAKDDFELPEVEDGSRMEWRWVQNGRWRVDGVTDDQGAVDYDGEEGKNGWIFYDNKWQNGQRGQDGWSRWTRRRKWYRDAELVEVDQSQDAHAGDAVEAKDSPTVAKLSTQQYNSSNETMVPTRPDAADQAHAEDLSIDDASSKAAEDSLSVHSTSSRSFFRSPLMRKRVADRSVTDKERTRRASRTSSLYNDDDASSLGATLALEIQKQGKPGGQWGIGDEARMSLE</sequence>
<feature type="compositionally biased region" description="Basic and acidic residues" evidence="5">
    <location>
        <begin position="275"/>
        <end position="288"/>
    </location>
</feature>
<dbReference type="Pfam" id="PF06398">
    <property type="entry name" value="Pex24p"/>
    <property type="match status" value="1"/>
</dbReference>
<dbReference type="GO" id="GO:0007031">
    <property type="term" value="P:peroxisome organization"/>
    <property type="evidence" value="ECO:0007669"/>
    <property type="project" value="UniProtKB-ARBA"/>
</dbReference>
<keyword evidence="3" id="KW-1133">Transmembrane helix</keyword>
<feature type="compositionally biased region" description="Basic and acidic residues" evidence="5">
    <location>
        <begin position="32"/>
        <end position="42"/>
    </location>
</feature>
<dbReference type="InterPro" id="IPR006614">
    <property type="entry name" value="Peroxin/Ferlin"/>
</dbReference>
<dbReference type="PANTHER" id="PTHR31679:SF2">
    <property type="entry name" value="PEROXISOMAL MEMBRANE PROTEIN PEX30-RELATED"/>
    <property type="match status" value="1"/>
</dbReference>
<reference evidence="7" key="1">
    <citation type="submission" date="2022-09" db="EMBL/GenBank/DDBJ databases">
        <title>Fusarium specimens isolated from Avocado Roots.</title>
        <authorList>
            <person name="Stajich J."/>
            <person name="Roper C."/>
            <person name="Heimlech-Rivalta G."/>
        </authorList>
    </citation>
    <scope>NUCLEOTIDE SEQUENCE</scope>
    <source>
        <strain evidence="7">A02</strain>
    </source>
</reference>
<dbReference type="GO" id="GO:0012505">
    <property type="term" value="C:endomembrane system"/>
    <property type="evidence" value="ECO:0007669"/>
    <property type="project" value="UniProtKB-SubCell"/>
</dbReference>
<dbReference type="PANTHER" id="PTHR31679">
    <property type="entry name" value="PEROXISOMAL MEMBRANE PROTEIN PEX30-RELATED"/>
    <property type="match status" value="1"/>
</dbReference>